<proteinExistence type="predicted"/>
<name>A0ABN9YCG4_9DINO</name>
<dbReference type="Proteomes" id="UP001189429">
    <property type="component" value="Unassembled WGS sequence"/>
</dbReference>
<accession>A0ABN9YCG4</accession>
<dbReference type="InterPro" id="IPR012340">
    <property type="entry name" value="NA-bd_OB-fold"/>
</dbReference>
<reference evidence="1" key="1">
    <citation type="submission" date="2023-10" db="EMBL/GenBank/DDBJ databases">
        <authorList>
            <person name="Chen Y."/>
            <person name="Shah S."/>
            <person name="Dougan E. K."/>
            <person name="Thang M."/>
            <person name="Chan C."/>
        </authorList>
    </citation>
    <scope>NUCLEOTIDE SEQUENCE [LARGE SCALE GENOMIC DNA]</scope>
</reference>
<organism evidence="1 2">
    <name type="scientific">Prorocentrum cordatum</name>
    <dbReference type="NCBI Taxonomy" id="2364126"/>
    <lineage>
        <taxon>Eukaryota</taxon>
        <taxon>Sar</taxon>
        <taxon>Alveolata</taxon>
        <taxon>Dinophyceae</taxon>
        <taxon>Prorocentrales</taxon>
        <taxon>Prorocentraceae</taxon>
        <taxon>Prorocentrum</taxon>
    </lineage>
</organism>
<evidence type="ECO:0000313" key="1">
    <source>
        <dbReference type="EMBL" id="CAK0909067.1"/>
    </source>
</evidence>
<keyword evidence="2" id="KW-1185">Reference proteome</keyword>
<gene>
    <name evidence="1" type="ORF">PCOR1329_LOCUS83578</name>
</gene>
<sequence>MASAKTLNVTNASTQTLKVRLTHTYFRQPTNAKLTAFGGYFVSESGDYIAGEALFFGTPDKQKTELKNFQDKYTPGSAWQFRRMQAKAKDSKYHSAPHPVTINLTHKNMTAKSLSATEAQNLPSEAEPRMTAGDVLGLSRDQLLDVHGRVAEIKRDLKQKDSYISELHICDDQGRILQINFWDKDRGIISETEKGDVVYIFHAWLTKEQSGGIHLTANSTTVVAKAGGSLPGAARLNALDIASMTTYTLSAAGNTTDYKTGRAMWCNLSVLEYMSGFQKELPEQLFEVPSCTVALLDADPDHLCAKGTDRIYAKASIHDSAGSAQAYLTESSALALAESDSKASFLDAVSTDAVNFPRARLRLRYATSKDGKEAGAPPSFAVVCAEPRTFDTATPTTFIPSEDRLLPAKLTWLSMSPTGRLAINPAGNGAPTLTSGALVLLRGARDPTVTSIDDGFAIVNTVRDAMEESKDDTWSASTTAIVSKLPRYSIPRKHAAFAHITHINVDAKELLLSEVWAVSEAASFPQWQKELNFAQAGLNEPPATMKRKRGPISFQHACDEIFTNTKKRYAPSFGSAEEVEA</sequence>
<dbReference type="SUPFAM" id="SSF50249">
    <property type="entry name" value="Nucleic acid-binding proteins"/>
    <property type="match status" value="1"/>
</dbReference>
<comment type="caution">
    <text evidence="1">The sequence shown here is derived from an EMBL/GenBank/DDBJ whole genome shotgun (WGS) entry which is preliminary data.</text>
</comment>
<dbReference type="EMBL" id="CAUYUJ010022125">
    <property type="protein sequence ID" value="CAK0909067.1"/>
    <property type="molecule type" value="Genomic_DNA"/>
</dbReference>
<protein>
    <submittedName>
        <fullName evidence="1">Uncharacterized protein</fullName>
    </submittedName>
</protein>
<evidence type="ECO:0000313" key="2">
    <source>
        <dbReference type="Proteomes" id="UP001189429"/>
    </source>
</evidence>
<dbReference type="Gene3D" id="2.40.50.140">
    <property type="entry name" value="Nucleic acid-binding proteins"/>
    <property type="match status" value="1"/>
</dbReference>